<dbReference type="Pfam" id="PF01535">
    <property type="entry name" value="PPR"/>
    <property type="match status" value="1"/>
</dbReference>
<accession>A0A3L6TRQ7</accession>
<sequence>MQNAALAAGAAAARPAAMAAAAAASDHYARLLQFCQTAVNPSAGRGIHAHAVKAGLLVSAYLCNNLLSYYAGASVSGGSFRNARILFNEIPPVRRNVFTWNTLLSMYAKSGLLADARAVFDEMPERDAVSWTVMIVGLNRAGRFWEAVKTFVDMVGEGLAPTQFTLTNVLSSCAATEASGIGRKVHSFVVKLGLSSCVPVANSLLNMYGKFGDAETATAMFERMPMRSVSSWNAMVSLYARQESVEA</sequence>
<evidence type="ECO:0000313" key="4">
    <source>
        <dbReference type="EMBL" id="RLN42939.1"/>
    </source>
</evidence>
<dbReference type="PANTHER" id="PTHR47926">
    <property type="entry name" value="PENTATRICOPEPTIDE REPEAT-CONTAINING PROTEIN"/>
    <property type="match status" value="1"/>
</dbReference>
<dbReference type="AlphaFoldDB" id="A0A3L6TRQ7"/>
<evidence type="ECO:0000256" key="3">
    <source>
        <dbReference type="PROSITE-ProRule" id="PRU00708"/>
    </source>
</evidence>
<dbReference type="InterPro" id="IPR002885">
    <property type="entry name" value="PPR_rpt"/>
</dbReference>
<dbReference type="InterPro" id="IPR011990">
    <property type="entry name" value="TPR-like_helical_dom_sf"/>
</dbReference>
<evidence type="ECO:0000256" key="1">
    <source>
        <dbReference type="ARBA" id="ARBA00022737"/>
    </source>
</evidence>
<protein>
    <submittedName>
        <fullName evidence="4">Pentatricopeptide repeat-containing protein</fullName>
    </submittedName>
</protein>
<evidence type="ECO:0000313" key="5">
    <source>
        <dbReference type="Proteomes" id="UP000275267"/>
    </source>
</evidence>
<dbReference type="EMBL" id="PQIB02000001">
    <property type="protein sequence ID" value="RLN42939.1"/>
    <property type="molecule type" value="Genomic_DNA"/>
</dbReference>
<dbReference type="PROSITE" id="PS51375">
    <property type="entry name" value="PPR"/>
    <property type="match status" value="1"/>
</dbReference>
<dbReference type="NCBIfam" id="TIGR00756">
    <property type="entry name" value="PPR"/>
    <property type="match status" value="2"/>
</dbReference>
<evidence type="ECO:0000256" key="2">
    <source>
        <dbReference type="ARBA" id="ARBA00022946"/>
    </source>
</evidence>
<dbReference type="InterPro" id="IPR046960">
    <property type="entry name" value="PPR_At4g14850-like_plant"/>
</dbReference>
<dbReference type="OrthoDB" id="185373at2759"/>
<organism evidence="4 5">
    <name type="scientific">Panicum miliaceum</name>
    <name type="common">Proso millet</name>
    <name type="synonym">Broomcorn millet</name>
    <dbReference type="NCBI Taxonomy" id="4540"/>
    <lineage>
        <taxon>Eukaryota</taxon>
        <taxon>Viridiplantae</taxon>
        <taxon>Streptophyta</taxon>
        <taxon>Embryophyta</taxon>
        <taxon>Tracheophyta</taxon>
        <taxon>Spermatophyta</taxon>
        <taxon>Magnoliopsida</taxon>
        <taxon>Liliopsida</taxon>
        <taxon>Poales</taxon>
        <taxon>Poaceae</taxon>
        <taxon>PACMAD clade</taxon>
        <taxon>Panicoideae</taxon>
        <taxon>Panicodae</taxon>
        <taxon>Paniceae</taxon>
        <taxon>Panicinae</taxon>
        <taxon>Panicum</taxon>
        <taxon>Panicum sect. Panicum</taxon>
    </lineage>
</organism>
<dbReference type="Proteomes" id="UP000275267">
    <property type="component" value="Unassembled WGS sequence"/>
</dbReference>
<comment type="caution">
    <text evidence="4">The sequence shown here is derived from an EMBL/GenBank/DDBJ whole genome shotgun (WGS) entry which is preliminary data.</text>
</comment>
<dbReference type="FunFam" id="1.25.40.10:FF:000442">
    <property type="entry name" value="Pentatricopeptide repeat-containing protein At3g49710"/>
    <property type="match status" value="1"/>
</dbReference>
<gene>
    <name evidence="4" type="ORF">C2845_PM01G26590</name>
</gene>
<reference evidence="5" key="1">
    <citation type="journal article" date="2019" name="Nat. Commun.">
        <title>The genome of broomcorn millet.</title>
        <authorList>
            <person name="Zou C."/>
            <person name="Miki D."/>
            <person name="Li D."/>
            <person name="Tang Q."/>
            <person name="Xiao L."/>
            <person name="Rajput S."/>
            <person name="Deng P."/>
            <person name="Jia W."/>
            <person name="Huang R."/>
            <person name="Zhang M."/>
            <person name="Sun Y."/>
            <person name="Hu J."/>
            <person name="Fu X."/>
            <person name="Schnable P.S."/>
            <person name="Li F."/>
            <person name="Zhang H."/>
            <person name="Feng B."/>
            <person name="Zhu X."/>
            <person name="Liu R."/>
            <person name="Schnable J.C."/>
            <person name="Zhu J.-K."/>
            <person name="Zhang H."/>
        </authorList>
    </citation>
    <scope>NUCLEOTIDE SEQUENCE [LARGE SCALE GENOMIC DNA]</scope>
</reference>
<proteinExistence type="predicted"/>
<dbReference type="STRING" id="4540.A0A3L6TRQ7"/>
<feature type="repeat" description="PPR" evidence="3">
    <location>
        <begin position="96"/>
        <end position="130"/>
    </location>
</feature>
<keyword evidence="5" id="KW-1185">Reference proteome</keyword>
<dbReference type="Gene3D" id="1.25.40.10">
    <property type="entry name" value="Tetratricopeptide repeat domain"/>
    <property type="match status" value="2"/>
</dbReference>
<keyword evidence="2" id="KW-0809">Transit peptide</keyword>
<dbReference type="GO" id="GO:0003723">
    <property type="term" value="F:RNA binding"/>
    <property type="evidence" value="ECO:0007669"/>
    <property type="project" value="InterPro"/>
</dbReference>
<dbReference type="Pfam" id="PF12854">
    <property type="entry name" value="PPR_1"/>
    <property type="match status" value="1"/>
</dbReference>
<dbReference type="GO" id="GO:0009451">
    <property type="term" value="P:RNA modification"/>
    <property type="evidence" value="ECO:0007669"/>
    <property type="project" value="InterPro"/>
</dbReference>
<dbReference type="Pfam" id="PF13041">
    <property type="entry name" value="PPR_2"/>
    <property type="match status" value="1"/>
</dbReference>
<keyword evidence="1" id="KW-0677">Repeat</keyword>
<name>A0A3L6TRQ7_PANMI</name>